<dbReference type="Proteomes" id="UP001066276">
    <property type="component" value="Chromosome 10"/>
</dbReference>
<comment type="caution">
    <text evidence="1">The sequence shown here is derived from an EMBL/GenBank/DDBJ whole genome shotgun (WGS) entry which is preliminary data.</text>
</comment>
<organism evidence="1 2">
    <name type="scientific">Pleurodeles waltl</name>
    <name type="common">Iberian ribbed newt</name>
    <dbReference type="NCBI Taxonomy" id="8319"/>
    <lineage>
        <taxon>Eukaryota</taxon>
        <taxon>Metazoa</taxon>
        <taxon>Chordata</taxon>
        <taxon>Craniata</taxon>
        <taxon>Vertebrata</taxon>
        <taxon>Euteleostomi</taxon>
        <taxon>Amphibia</taxon>
        <taxon>Batrachia</taxon>
        <taxon>Caudata</taxon>
        <taxon>Salamandroidea</taxon>
        <taxon>Salamandridae</taxon>
        <taxon>Pleurodelinae</taxon>
        <taxon>Pleurodeles</taxon>
    </lineage>
</organism>
<reference evidence="1" key="1">
    <citation type="journal article" date="2022" name="bioRxiv">
        <title>Sequencing and chromosome-scale assembly of the giantPleurodeles waltlgenome.</title>
        <authorList>
            <person name="Brown T."/>
            <person name="Elewa A."/>
            <person name="Iarovenko S."/>
            <person name="Subramanian E."/>
            <person name="Araus A.J."/>
            <person name="Petzold A."/>
            <person name="Susuki M."/>
            <person name="Suzuki K.-i.T."/>
            <person name="Hayashi T."/>
            <person name="Toyoda A."/>
            <person name="Oliveira C."/>
            <person name="Osipova E."/>
            <person name="Leigh N.D."/>
            <person name="Simon A."/>
            <person name="Yun M.H."/>
        </authorList>
    </citation>
    <scope>NUCLEOTIDE SEQUENCE</scope>
    <source>
        <strain evidence="1">20211129_DDA</strain>
        <tissue evidence="1">Liver</tissue>
    </source>
</reference>
<dbReference type="EMBL" id="JANPWB010000014">
    <property type="protein sequence ID" value="KAJ1101820.1"/>
    <property type="molecule type" value="Genomic_DNA"/>
</dbReference>
<evidence type="ECO:0000313" key="2">
    <source>
        <dbReference type="Proteomes" id="UP001066276"/>
    </source>
</evidence>
<accession>A0AAV7MDI8</accession>
<gene>
    <name evidence="1" type="ORF">NDU88_006884</name>
</gene>
<proteinExistence type="predicted"/>
<dbReference type="AlphaFoldDB" id="A0AAV7MDI8"/>
<protein>
    <submittedName>
        <fullName evidence="1">Uncharacterized protein</fullName>
    </submittedName>
</protein>
<sequence>MAVACVSNLEMIQMDALALHWLMKACLQMVRMGAPAQYRPVEASLEVLWTETPERHRPVVAFLEMVWKGAPARQWPVEACQKIEQIALDGGTCMALASGSSTGDTTGEAPAWHRPMETSLKIVRVGDRPSHVFQKSRALIENLLIKPIFPYPSR</sequence>
<keyword evidence="2" id="KW-1185">Reference proteome</keyword>
<name>A0AAV7MDI8_PLEWA</name>
<evidence type="ECO:0000313" key="1">
    <source>
        <dbReference type="EMBL" id="KAJ1101820.1"/>
    </source>
</evidence>